<dbReference type="Proteomes" id="UP000770661">
    <property type="component" value="Unassembled WGS sequence"/>
</dbReference>
<dbReference type="AlphaFoldDB" id="A0A8J5CIX6"/>
<evidence type="ECO:0000313" key="2">
    <source>
        <dbReference type="Proteomes" id="UP000770661"/>
    </source>
</evidence>
<organism evidence="1 2">
    <name type="scientific">Chionoecetes opilio</name>
    <name type="common">Atlantic snow crab</name>
    <name type="synonym">Cancer opilio</name>
    <dbReference type="NCBI Taxonomy" id="41210"/>
    <lineage>
        <taxon>Eukaryota</taxon>
        <taxon>Metazoa</taxon>
        <taxon>Ecdysozoa</taxon>
        <taxon>Arthropoda</taxon>
        <taxon>Crustacea</taxon>
        <taxon>Multicrustacea</taxon>
        <taxon>Malacostraca</taxon>
        <taxon>Eumalacostraca</taxon>
        <taxon>Eucarida</taxon>
        <taxon>Decapoda</taxon>
        <taxon>Pleocyemata</taxon>
        <taxon>Brachyura</taxon>
        <taxon>Eubrachyura</taxon>
        <taxon>Majoidea</taxon>
        <taxon>Majidae</taxon>
        <taxon>Chionoecetes</taxon>
    </lineage>
</organism>
<proteinExistence type="predicted"/>
<reference evidence="1" key="1">
    <citation type="submission" date="2020-07" db="EMBL/GenBank/DDBJ databases">
        <title>The High-quality genome of the commercially important snow crab, Chionoecetes opilio.</title>
        <authorList>
            <person name="Jeong J.-H."/>
            <person name="Ryu S."/>
        </authorList>
    </citation>
    <scope>NUCLEOTIDE SEQUENCE</scope>
    <source>
        <strain evidence="1">MADBK_172401_WGS</strain>
        <tissue evidence="1">Digestive gland</tissue>
    </source>
</reference>
<sequence>MPDDDNLPTTATVPNTCLFSVLRFDTGRTRQLALAQPSLYPELSTESLLSRGKCRTTTTSLSPHLSNASTVHAHPHLNAASTLPTLESLASAGTTNYFAAEPSKCDPALLVRGDQRKMRY</sequence>
<protein>
    <submittedName>
        <fullName evidence="1">Uncharacterized protein</fullName>
    </submittedName>
</protein>
<gene>
    <name evidence="1" type="ORF">GWK47_019331</name>
</gene>
<evidence type="ECO:0000313" key="1">
    <source>
        <dbReference type="EMBL" id="KAG0712024.1"/>
    </source>
</evidence>
<accession>A0A8J5CIX6</accession>
<dbReference type="EMBL" id="JACEEZ010022755">
    <property type="protein sequence ID" value="KAG0712024.1"/>
    <property type="molecule type" value="Genomic_DNA"/>
</dbReference>
<keyword evidence="2" id="KW-1185">Reference proteome</keyword>
<name>A0A8J5CIX6_CHIOP</name>
<comment type="caution">
    <text evidence="1">The sequence shown here is derived from an EMBL/GenBank/DDBJ whole genome shotgun (WGS) entry which is preliminary data.</text>
</comment>